<gene>
    <name evidence="3" type="ORF">SAMN05443637_11087</name>
</gene>
<evidence type="ECO:0000256" key="1">
    <source>
        <dbReference type="ARBA" id="ARBA00007689"/>
    </source>
</evidence>
<dbReference type="STRING" id="1848.SAMN05443637_11087"/>
<dbReference type="PANTHER" id="PTHR35174">
    <property type="entry name" value="BLL7171 PROTEIN-RELATED"/>
    <property type="match status" value="1"/>
</dbReference>
<comment type="similarity">
    <text evidence="1">Belongs to the YciI family.</text>
</comment>
<proteinExistence type="inferred from homology"/>
<feature type="domain" description="YCII-related" evidence="2">
    <location>
        <begin position="1"/>
        <end position="100"/>
    </location>
</feature>
<sequence length="114" mass="12373">MQYLLSIYQPEETPSEEELAPVMAELDRLTADLKAAGKWVFSVGLHGPSTATVVRTRDGEVLVTDGPFAEAKEHLGGFLVISAEDLDEALAWIRRLTAIITPLAVEVRPIVTTG</sequence>
<protein>
    <submittedName>
        <fullName evidence="3">Uncharacterized conserved protein</fullName>
    </submittedName>
</protein>
<evidence type="ECO:0000259" key="2">
    <source>
        <dbReference type="Pfam" id="PF03795"/>
    </source>
</evidence>
<evidence type="ECO:0000313" key="3">
    <source>
        <dbReference type="EMBL" id="SHK68853.1"/>
    </source>
</evidence>
<evidence type="ECO:0000313" key="4">
    <source>
        <dbReference type="Proteomes" id="UP000184363"/>
    </source>
</evidence>
<dbReference type="Pfam" id="PF03795">
    <property type="entry name" value="YCII"/>
    <property type="match status" value="1"/>
</dbReference>
<dbReference type="Proteomes" id="UP000184363">
    <property type="component" value="Unassembled WGS sequence"/>
</dbReference>
<dbReference type="InterPro" id="IPR011008">
    <property type="entry name" value="Dimeric_a/b-barrel"/>
</dbReference>
<dbReference type="Gene3D" id="3.30.70.1060">
    <property type="entry name" value="Dimeric alpha+beta barrel"/>
    <property type="match status" value="1"/>
</dbReference>
<keyword evidence="4" id="KW-1185">Reference proteome</keyword>
<accession>A0A1M6UI78</accession>
<dbReference type="AlphaFoldDB" id="A0A1M6UI78"/>
<dbReference type="SUPFAM" id="SSF54909">
    <property type="entry name" value="Dimeric alpha+beta barrel"/>
    <property type="match status" value="1"/>
</dbReference>
<dbReference type="PANTHER" id="PTHR35174:SF3">
    <property type="entry name" value="BLL7171 PROTEIN"/>
    <property type="match status" value="1"/>
</dbReference>
<name>A0A1M6UI78_PSETH</name>
<organism evidence="3 4">
    <name type="scientific">Pseudonocardia thermophila</name>
    <dbReference type="NCBI Taxonomy" id="1848"/>
    <lineage>
        <taxon>Bacteria</taxon>
        <taxon>Bacillati</taxon>
        <taxon>Actinomycetota</taxon>
        <taxon>Actinomycetes</taxon>
        <taxon>Pseudonocardiales</taxon>
        <taxon>Pseudonocardiaceae</taxon>
        <taxon>Pseudonocardia</taxon>
    </lineage>
</organism>
<dbReference type="InterPro" id="IPR005545">
    <property type="entry name" value="YCII"/>
</dbReference>
<dbReference type="EMBL" id="FRAP01000010">
    <property type="protein sequence ID" value="SHK68853.1"/>
    <property type="molecule type" value="Genomic_DNA"/>
</dbReference>
<reference evidence="3 4" key="1">
    <citation type="submission" date="2016-11" db="EMBL/GenBank/DDBJ databases">
        <authorList>
            <person name="Jaros S."/>
            <person name="Januszkiewicz K."/>
            <person name="Wedrychowicz H."/>
        </authorList>
    </citation>
    <scope>NUCLEOTIDE SEQUENCE [LARGE SCALE GENOMIC DNA]</scope>
    <source>
        <strain evidence="3 4">DSM 43832</strain>
    </source>
</reference>